<feature type="signal peptide" evidence="1">
    <location>
        <begin position="1"/>
        <end position="17"/>
    </location>
</feature>
<sequence length="138" mass="15121">MMVFLARVVLATRQSVAIFSPTDDDESVTERKGRGVPLHTACCCRISLPVSSFALGSLFCGQSKFSSQLTTLCSSHFVLSSCCFLPFVEGFSPVVCSHPPIVVLDCCLWFAFADRQREYPTRTGEKNVSTTSETPLIL</sequence>
<name>G2X2G7_VERDV</name>
<dbReference type="EMBL" id="DS572701">
    <property type="protein sequence ID" value="EGY23053.1"/>
    <property type="molecule type" value="Genomic_DNA"/>
</dbReference>
<dbReference type="RefSeq" id="XP_009649233.1">
    <property type="nucleotide sequence ID" value="XM_009650938.1"/>
</dbReference>
<gene>
    <name evidence="2" type="ORF">VDAG_04491</name>
</gene>
<reference evidence="2 3" key="1">
    <citation type="submission" date="2008-03" db="EMBL/GenBank/DDBJ databases">
        <title>The Genome Sequence of Verticillium dahliae VdLs.17.</title>
        <authorList>
            <consortium name="The Broad Institute Genome Sequencing Platform"/>
            <person name="Ma L.-J.J."/>
            <person name="Klosterman S.J."/>
            <person name="Subbarao K."/>
            <person name="Dobinson K."/>
            <person name="Veronese P."/>
            <person name="Kang S."/>
            <person name="Gold S.E."/>
            <person name="Young S."/>
            <person name="Jaffe D."/>
            <person name="Gnerre S."/>
            <person name="Berlin A."/>
            <person name="Heiman D."/>
            <person name="Hepburn T."/>
            <person name="Sykes S."/>
            <person name="Alvarado L."/>
            <person name="Kodira C.D."/>
            <person name="Lander E."/>
            <person name="Galagan J."/>
            <person name="Nusbaum C."/>
            <person name="Birren B."/>
        </authorList>
    </citation>
    <scope>NUCLEOTIDE SEQUENCE [LARGE SCALE GENOMIC DNA]</scope>
    <source>
        <strain evidence="3">VdLs.17 / ATCC MYA-4575 / FGSC 10137</strain>
    </source>
</reference>
<organism evidence="2 3">
    <name type="scientific">Verticillium dahliae (strain VdLs.17 / ATCC MYA-4575 / FGSC 10137)</name>
    <name type="common">Verticillium wilt</name>
    <dbReference type="NCBI Taxonomy" id="498257"/>
    <lineage>
        <taxon>Eukaryota</taxon>
        <taxon>Fungi</taxon>
        <taxon>Dikarya</taxon>
        <taxon>Ascomycota</taxon>
        <taxon>Pezizomycotina</taxon>
        <taxon>Sordariomycetes</taxon>
        <taxon>Hypocreomycetidae</taxon>
        <taxon>Glomerellales</taxon>
        <taxon>Plectosphaerellaceae</taxon>
        <taxon>Verticillium</taxon>
    </lineage>
</organism>
<dbReference type="Proteomes" id="UP000001611">
    <property type="component" value="Chromosome 1"/>
</dbReference>
<accession>G2X2G7</accession>
<evidence type="ECO:0000313" key="2">
    <source>
        <dbReference type="EMBL" id="EGY23053.1"/>
    </source>
</evidence>
<dbReference type="AlphaFoldDB" id="G2X2G7"/>
<feature type="chain" id="PRO_5003439034" description="Secreted protein" evidence="1">
    <location>
        <begin position="18"/>
        <end position="138"/>
    </location>
</feature>
<dbReference type="GeneID" id="20705954"/>
<keyword evidence="1" id="KW-0732">Signal</keyword>
<dbReference type="HOGENOM" id="CLU_1856821_0_0_1"/>
<dbReference type="KEGG" id="vda:VDAG_04491"/>
<evidence type="ECO:0000313" key="3">
    <source>
        <dbReference type="Proteomes" id="UP000001611"/>
    </source>
</evidence>
<evidence type="ECO:0000256" key="1">
    <source>
        <dbReference type="SAM" id="SignalP"/>
    </source>
</evidence>
<proteinExistence type="predicted"/>
<evidence type="ECO:0008006" key="4">
    <source>
        <dbReference type="Google" id="ProtNLM"/>
    </source>
</evidence>
<keyword evidence="3" id="KW-1185">Reference proteome</keyword>
<protein>
    <recommendedName>
        <fullName evidence="4">Secreted protein</fullName>
    </recommendedName>
</protein>
<dbReference type="InParanoid" id="G2X2G7"/>